<keyword evidence="3" id="KW-0731">Sigma factor</keyword>
<dbReference type="NCBIfam" id="TIGR02937">
    <property type="entry name" value="sigma70-ECF"/>
    <property type="match status" value="1"/>
</dbReference>
<dbReference type="InterPro" id="IPR014284">
    <property type="entry name" value="RNA_pol_sigma-70_dom"/>
</dbReference>
<protein>
    <submittedName>
        <fullName evidence="8">Uncharacterized protein</fullName>
    </submittedName>
</protein>
<dbReference type="GO" id="GO:0003677">
    <property type="term" value="F:DNA binding"/>
    <property type="evidence" value="ECO:0007669"/>
    <property type="project" value="UniProtKB-KW"/>
</dbReference>
<keyword evidence="5" id="KW-0804">Transcription</keyword>
<dbReference type="EMBL" id="UOGE01000065">
    <property type="protein sequence ID" value="VAX21334.1"/>
    <property type="molecule type" value="Genomic_DNA"/>
</dbReference>
<comment type="similarity">
    <text evidence="1">Belongs to the sigma-70 factor family. ECF subfamily.</text>
</comment>
<evidence type="ECO:0000256" key="4">
    <source>
        <dbReference type="ARBA" id="ARBA00023125"/>
    </source>
</evidence>
<dbReference type="Gene3D" id="1.10.10.10">
    <property type="entry name" value="Winged helix-like DNA-binding domain superfamily/Winged helix DNA-binding domain"/>
    <property type="match status" value="1"/>
</dbReference>
<dbReference type="AlphaFoldDB" id="A0A3B1CBE4"/>
<evidence type="ECO:0000256" key="3">
    <source>
        <dbReference type="ARBA" id="ARBA00023082"/>
    </source>
</evidence>
<dbReference type="GO" id="GO:0006352">
    <property type="term" value="P:DNA-templated transcription initiation"/>
    <property type="evidence" value="ECO:0007669"/>
    <property type="project" value="InterPro"/>
</dbReference>
<dbReference type="InterPro" id="IPR013249">
    <property type="entry name" value="RNA_pol_sigma70_r4_t2"/>
</dbReference>
<dbReference type="PANTHER" id="PTHR43133">
    <property type="entry name" value="RNA POLYMERASE ECF-TYPE SIGMA FACTO"/>
    <property type="match status" value="1"/>
</dbReference>
<reference evidence="8" key="1">
    <citation type="submission" date="2018-06" db="EMBL/GenBank/DDBJ databases">
        <authorList>
            <person name="Zhirakovskaya E."/>
        </authorList>
    </citation>
    <scope>NUCLEOTIDE SEQUENCE</scope>
</reference>
<feature type="domain" description="RNA polymerase sigma factor 70 region 4 type 2" evidence="7">
    <location>
        <begin position="110"/>
        <end position="162"/>
    </location>
</feature>
<dbReference type="CDD" id="cd06171">
    <property type="entry name" value="Sigma70_r4"/>
    <property type="match status" value="1"/>
</dbReference>
<dbReference type="GO" id="GO:0016987">
    <property type="term" value="F:sigma factor activity"/>
    <property type="evidence" value="ECO:0007669"/>
    <property type="project" value="UniProtKB-KW"/>
</dbReference>
<dbReference type="PANTHER" id="PTHR43133:SF8">
    <property type="entry name" value="RNA POLYMERASE SIGMA FACTOR HI_1459-RELATED"/>
    <property type="match status" value="1"/>
</dbReference>
<dbReference type="InterPro" id="IPR036388">
    <property type="entry name" value="WH-like_DNA-bd_sf"/>
</dbReference>
<sequence length="188" mass="21064">MTIVHDGTGLEESLAEYMPRLARFIATMAPGAEVEDIVQETLLKITNGWERFRGDSALSTWMFQIASNTLSDYYRARKNRIIVADTGAGAARADTADSPLNYAENKEMSDCLEARLGALPRRYARALILAEIEGKKMKEIAQMEGTSENSIKTRLYRARGKLRSIIESSCDTALDERNVMVCHPKNRE</sequence>
<dbReference type="InterPro" id="IPR039425">
    <property type="entry name" value="RNA_pol_sigma-70-like"/>
</dbReference>
<gene>
    <name evidence="8" type="ORF">MNBD_NITROSPINAE02-157</name>
</gene>
<evidence type="ECO:0000256" key="2">
    <source>
        <dbReference type="ARBA" id="ARBA00023015"/>
    </source>
</evidence>
<keyword evidence="4" id="KW-0238">DNA-binding</keyword>
<evidence type="ECO:0000313" key="8">
    <source>
        <dbReference type="EMBL" id="VAX21334.1"/>
    </source>
</evidence>
<dbReference type="InterPro" id="IPR007627">
    <property type="entry name" value="RNA_pol_sigma70_r2"/>
</dbReference>
<evidence type="ECO:0000259" key="7">
    <source>
        <dbReference type="Pfam" id="PF08281"/>
    </source>
</evidence>
<evidence type="ECO:0000256" key="1">
    <source>
        <dbReference type="ARBA" id="ARBA00010641"/>
    </source>
</evidence>
<proteinExistence type="inferred from homology"/>
<accession>A0A3B1CBE4</accession>
<dbReference type="Pfam" id="PF08281">
    <property type="entry name" value="Sigma70_r4_2"/>
    <property type="match status" value="1"/>
</dbReference>
<dbReference type="SUPFAM" id="SSF88946">
    <property type="entry name" value="Sigma2 domain of RNA polymerase sigma factors"/>
    <property type="match status" value="1"/>
</dbReference>
<dbReference type="InterPro" id="IPR013325">
    <property type="entry name" value="RNA_pol_sigma_r2"/>
</dbReference>
<name>A0A3B1CBE4_9ZZZZ</name>
<evidence type="ECO:0000259" key="6">
    <source>
        <dbReference type="Pfam" id="PF04542"/>
    </source>
</evidence>
<dbReference type="Pfam" id="PF04542">
    <property type="entry name" value="Sigma70_r2"/>
    <property type="match status" value="1"/>
</dbReference>
<dbReference type="SUPFAM" id="SSF88659">
    <property type="entry name" value="Sigma3 and sigma4 domains of RNA polymerase sigma factors"/>
    <property type="match status" value="1"/>
</dbReference>
<organism evidence="8">
    <name type="scientific">hydrothermal vent metagenome</name>
    <dbReference type="NCBI Taxonomy" id="652676"/>
    <lineage>
        <taxon>unclassified sequences</taxon>
        <taxon>metagenomes</taxon>
        <taxon>ecological metagenomes</taxon>
    </lineage>
</organism>
<evidence type="ECO:0000256" key="5">
    <source>
        <dbReference type="ARBA" id="ARBA00023163"/>
    </source>
</evidence>
<dbReference type="Gene3D" id="1.10.1740.10">
    <property type="match status" value="1"/>
</dbReference>
<feature type="domain" description="RNA polymerase sigma-70 region 2" evidence="6">
    <location>
        <begin position="16"/>
        <end position="78"/>
    </location>
</feature>
<dbReference type="InterPro" id="IPR013324">
    <property type="entry name" value="RNA_pol_sigma_r3/r4-like"/>
</dbReference>
<keyword evidence="2" id="KW-0805">Transcription regulation</keyword>